<sequence>MDLTSKYVGKSSKFNPNLRFLEKEIKNYRVLALQGGTRSGKTYGAIHFIIRSIERYSGQTISMARETFPALRGSVMKDFFTEMKEIDLYTAKDHNKTYNEYHYKGNDVEFFSIDDEQKVRGRKRDLVFINEANEISLEVWRQLILRTTSKIIIDYNPSMPDSYIYDEVLPRNDCAHIVTTYKDNPHLPHAQVAEIELLRDTDPDYFSVFGLGQRGTNRIRIYVHYKVMDTGWPAWFDEESYGLDFGFNSPSCLMHCGVRDNGNFWKEELYEPGLNTPQLIDRLGNIIQNRNIPIYCDSAAPEKINDLNNAGFNAMAADKSVKDGIDFVQSRPLFIHADSVNTLKEIKKYQWKVVKLTGLKLDEPVKFDDHAMDGGRYGSYSHYRLQGFTVRSSSNR</sequence>
<evidence type="ECO:0000313" key="3">
    <source>
        <dbReference type="EMBL" id="AXE16289.1"/>
    </source>
</evidence>
<proteinExistence type="predicted"/>
<dbReference type="OrthoDB" id="9768556at2"/>
<dbReference type="EMBL" id="CP030850">
    <property type="protein sequence ID" value="AXE16289.1"/>
    <property type="molecule type" value="Genomic_DNA"/>
</dbReference>
<dbReference type="SUPFAM" id="SSF52540">
    <property type="entry name" value="P-loop containing nucleoside triphosphate hydrolases"/>
    <property type="match status" value="1"/>
</dbReference>
<dbReference type="KEGG" id="run:DR864_00380"/>
<dbReference type="PANTHER" id="PTHR39184:SF1">
    <property type="entry name" value="PBSX PHAGE TERMINASE LARGE SUBUNIT"/>
    <property type="match status" value="1"/>
</dbReference>
<keyword evidence="4" id="KW-1185">Reference proteome</keyword>
<evidence type="ECO:0000259" key="1">
    <source>
        <dbReference type="Pfam" id="PF04466"/>
    </source>
</evidence>
<dbReference type="InterPro" id="IPR027417">
    <property type="entry name" value="P-loop_NTPase"/>
</dbReference>
<gene>
    <name evidence="2" type="ORF">DR864_00105</name>
    <name evidence="3" type="ORF">DR864_00380</name>
</gene>
<dbReference type="PANTHER" id="PTHR39184">
    <property type="match status" value="1"/>
</dbReference>
<dbReference type="RefSeq" id="WP_114065055.1">
    <property type="nucleotide sequence ID" value="NZ_CP030850.1"/>
</dbReference>
<dbReference type="KEGG" id="run:DR864_00105"/>
<dbReference type="Gene3D" id="3.40.50.300">
    <property type="entry name" value="P-loop containing nucleotide triphosphate hydrolases"/>
    <property type="match status" value="1"/>
</dbReference>
<protein>
    <recommendedName>
        <fullName evidence="1">Phage terminase large subunit N-terminal domain-containing protein</fullName>
    </recommendedName>
</protein>
<accession>A0A344TCB8</accession>
<dbReference type="AlphaFoldDB" id="A0A344TCB8"/>
<evidence type="ECO:0000313" key="4">
    <source>
        <dbReference type="Proteomes" id="UP000251993"/>
    </source>
</evidence>
<dbReference type="EMBL" id="CP030850">
    <property type="protein sequence ID" value="AXE16234.1"/>
    <property type="molecule type" value="Genomic_DNA"/>
</dbReference>
<dbReference type="Proteomes" id="UP000251993">
    <property type="component" value="Chromosome"/>
</dbReference>
<dbReference type="InterPro" id="IPR052380">
    <property type="entry name" value="Viral_DNA_packaging_terminase"/>
</dbReference>
<reference evidence="3 4" key="1">
    <citation type="submission" date="2018-07" db="EMBL/GenBank/DDBJ databases">
        <title>Genome sequencing of Runella.</title>
        <authorList>
            <person name="Baek M.-G."/>
            <person name="Yi H."/>
        </authorList>
    </citation>
    <scope>NUCLEOTIDE SEQUENCE [LARGE SCALE GENOMIC DNA]</scope>
    <source>
        <strain evidence="3 4">HYN0085</strain>
    </source>
</reference>
<dbReference type="InterPro" id="IPR035412">
    <property type="entry name" value="Terminase_L_N"/>
</dbReference>
<evidence type="ECO:0000313" key="2">
    <source>
        <dbReference type="EMBL" id="AXE16234.1"/>
    </source>
</evidence>
<dbReference type="Pfam" id="PF04466">
    <property type="entry name" value="Terminase_3"/>
    <property type="match status" value="1"/>
</dbReference>
<dbReference type="Gene3D" id="3.30.420.280">
    <property type="match status" value="1"/>
</dbReference>
<feature type="domain" description="Phage terminase large subunit N-terminal" evidence="1">
    <location>
        <begin position="33"/>
        <end position="212"/>
    </location>
</feature>
<name>A0A344TCB8_9BACT</name>
<organism evidence="3 4">
    <name type="scientific">Runella rosea</name>
    <dbReference type="NCBI Taxonomy" id="2259595"/>
    <lineage>
        <taxon>Bacteria</taxon>
        <taxon>Pseudomonadati</taxon>
        <taxon>Bacteroidota</taxon>
        <taxon>Cytophagia</taxon>
        <taxon>Cytophagales</taxon>
        <taxon>Spirosomataceae</taxon>
        <taxon>Runella</taxon>
    </lineage>
</organism>